<evidence type="ECO:0000256" key="1">
    <source>
        <dbReference type="ARBA" id="ARBA00001561"/>
    </source>
</evidence>
<dbReference type="InterPro" id="IPR036505">
    <property type="entry name" value="Amidase/PGRP_sf"/>
</dbReference>
<evidence type="ECO:0000256" key="4">
    <source>
        <dbReference type="ARBA" id="ARBA00023316"/>
    </source>
</evidence>
<dbReference type="InterPro" id="IPR006311">
    <property type="entry name" value="TAT_signal"/>
</dbReference>
<keyword evidence="7" id="KW-1185">Reference proteome</keyword>
<dbReference type="PANTHER" id="PTHR30417:SF1">
    <property type="entry name" value="N-ACETYLMURAMOYL-L-ALANINE AMIDASE AMID"/>
    <property type="match status" value="1"/>
</dbReference>
<evidence type="ECO:0000313" key="6">
    <source>
        <dbReference type="EMBL" id="MFC7189822.1"/>
    </source>
</evidence>
<dbReference type="GO" id="GO:0008745">
    <property type="term" value="F:N-acetylmuramoyl-L-alanine amidase activity"/>
    <property type="evidence" value="ECO:0007669"/>
    <property type="project" value="UniProtKB-EC"/>
</dbReference>
<comment type="catalytic activity">
    <reaction evidence="1">
        <text>Hydrolyzes the link between N-acetylmuramoyl residues and L-amino acid residues in certain cell-wall glycopeptides.</text>
        <dbReference type="EC" id="3.5.1.28"/>
    </reaction>
</comment>
<sequence length="206" mass="22297">MQEDKHAGPTRRDVLKQMGTVSAIGLSGVTLSSTSAEAKPSVDWEPAHSSNYTAANRGAAEIDAIVIHVAQGSAEGTVNWFQNPDANVSAHYTIRDDGYKYQSLSDINIGWHAGGVSWYNDATIGIEHGGYVSSGFPDAQYQSSAELVRWLCNEYNIPKSRVSGVASCGGESGIMGHHQVPESDCGWNDHTDPGSNWDWNYYMSLI</sequence>
<evidence type="ECO:0000259" key="5">
    <source>
        <dbReference type="SMART" id="SM00644"/>
    </source>
</evidence>
<dbReference type="SUPFAM" id="SSF55846">
    <property type="entry name" value="N-acetylmuramoyl-L-alanine amidase-like"/>
    <property type="match status" value="1"/>
</dbReference>
<dbReference type="GO" id="GO:0071555">
    <property type="term" value="P:cell wall organization"/>
    <property type="evidence" value="ECO:0007669"/>
    <property type="project" value="UniProtKB-KW"/>
</dbReference>
<dbReference type="GeneID" id="76199383"/>
<dbReference type="Pfam" id="PF01510">
    <property type="entry name" value="Amidase_2"/>
    <property type="match status" value="1"/>
</dbReference>
<feature type="domain" description="N-acetylmuramoyl-L-alanine amidase" evidence="5">
    <location>
        <begin position="52"/>
        <end position="194"/>
    </location>
</feature>
<dbReference type="EC" id="3.5.1.28" evidence="2"/>
<gene>
    <name evidence="6" type="ORF">ACFQL7_08090</name>
</gene>
<dbReference type="RefSeq" id="WP_248906066.1">
    <property type="nucleotide sequence ID" value="NZ_CP109979.1"/>
</dbReference>
<dbReference type="SMART" id="SM00644">
    <property type="entry name" value="Ami_2"/>
    <property type="match status" value="1"/>
</dbReference>
<keyword evidence="4" id="KW-0961">Cell wall biogenesis/degradation</keyword>
<protein>
    <recommendedName>
        <fullName evidence="2">N-acetylmuramoyl-L-alanine amidase</fullName>
        <ecNumber evidence="2">3.5.1.28</ecNumber>
    </recommendedName>
</protein>
<comment type="caution">
    <text evidence="6">The sequence shown here is derived from an EMBL/GenBank/DDBJ whole genome shotgun (WGS) entry which is preliminary data.</text>
</comment>
<reference evidence="6 7" key="1">
    <citation type="journal article" date="2019" name="Int. J. Syst. Evol. Microbiol.">
        <title>The Global Catalogue of Microorganisms (GCM) 10K type strain sequencing project: providing services to taxonomists for standard genome sequencing and annotation.</title>
        <authorList>
            <consortium name="The Broad Institute Genomics Platform"/>
            <consortium name="The Broad Institute Genome Sequencing Center for Infectious Disease"/>
            <person name="Wu L."/>
            <person name="Ma J."/>
        </authorList>
    </citation>
    <scope>NUCLEOTIDE SEQUENCE [LARGE SCALE GENOMIC DNA]</scope>
    <source>
        <strain evidence="6 7">RDMS1</strain>
    </source>
</reference>
<dbReference type="PANTHER" id="PTHR30417">
    <property type="entry name" value="N-ACETYLMURAMOYL-L-ALANINE AMIDASE AMID"/>
    <property type="match status" value="1"/>
</dbReference>
<dbReference type="PROSITE" id="PS51318">
    <property type="entry name" value="TAT"/>
    <property type="match status" value="1"/>
</dbReference>
<evidence type="ECO:0000256" key="3">
    <source>
        <dbReference type="ARBA" id="ARBA00022801"/>
    </source>
</evidence>
<organism evidence="6 7">
    <name type="scientific">Halocatena marina</name>
    <dbReference type="NCBI Taxonomy" id="2934937"/>
    <lineage>
        <taxon>Archaea</taxon>
        <taxon>Methanobacteriati</taxon>
        <taxon>Methanobacteriota</taxon>
        <taxon>Stenosarchaea group</taxon>
        <taxon>Halobacteria</taxon>
        <taxon>Halobacteriales</taxon>
        <taxon>Natronomonadaceae</taxon>
        <taxon>Halocatena</taxon>
    </lineage>
</organism>
<proteinExistence type="predicted"/>
<dbReference type="Gene3D" id="3.40.80.10">
    <property type="entry name" value="Peptidoglycan recognition protein-like"/>
    <property type="match status" value="1"/>
</dbReference>
<dbReference type="CDD" id="cd06583">
    <property type="entry name" value="PGRP"/>
    <property type="match status" value="1"/>
</dbReference>
<dbReference type="AlphaFoldDB" id="A0ABD5YN19"/>
<dbReference type="EMBL" id="JBHTAX010000001">
    <property type="protein sequence ID" value="MFC7189822.1"/>
    <property type="molecule type" value="Genomic_DNA"/>
</dbReference>
<dbReference type="Proteomes" id="UP001596417">
    <property type="component" value="Unassembled WGS sequence"/>
</dbReference>
<keyword evidence="3 6" id="KW-0378">Hydrolase</keyword>
<evidence type="ECO:0000256" key="2">
    <source>
        <dbReference type="ARBA" id="ARBA00011901"/>
    </source>
</evidence>
<dbReference type="InterPro" id="IPR002502">
    <property type="entry name" value="Amidase_domain"/>
</dbReference>
<accession>A0ABD5YN19</accession>
<evidence type="ECO:0000313" key="7">
    <source>
        <dbReference type="Proteomes" id="UP001596417"/>
    </source>
</evidence>
<name>A0ABD5YN19_9EURY</name>
<dbReference type="InterPro" id="IPR051206">
    <property type="entry name" value="NAMLAA_amidase_2"/>
</dbReference>